<dbReference type="PANTHER" id="PTHR45947:SF3">
    <property type="entry name" value="SULFOQUINOVOSYL TRANSFERASE SQD2"/>
    <property type="match status" value="1"/>
</dbReference>
<evidence type="ECO:0000259" key="2">
    <source>
        <dbReference type="Pfam" id="PF13439"/>
    </source>
</evidence>
<name>A0ABR8PPS6_9CLOT</name>
<dbReference type="RefSeq" id="WP_143314423.1">
    <property type="nucleotide sequence ID" value="NZ_JACSRA010000002.1"/>
</dbReference>
<dbReference type="PANTHER" id="PTHR45947">
    <property type="entry name" value="SULFOQUINOVOSYL TRANSFERASE SQD2"/>
    <property type="match status" value="1"/>
</dbReference>
<evidence type="ECO:0000259" key="1">
    <source>
        <dbReference type="Pfam" id="PF00534"/>
    </source>
</evidence>
<comment type="caution">
    <text evidence="3">The sequence shown here is derived from an EMBL/GenBank/DDBJ whole genome shotgun (WGS) entry which is preliminary data.</text>
</comment>
<dbReference type="EMBL" id="JACSRA010000002">
    <property type="protein sequence ID" value="MBD7910074.1"/>
    <property type="molecule type" value="Genomic_DNA"/>
</dbReference>
<keyword evidence="4" id="KW-1185">Reference proteome</keyword>
<dbReference type="Pfam" id="PF00534">
    <property type="entry name" value="Glycos_transf_1"/>
    <property type="match status" value="1"/>
</dbReference>
<dbReference type="Pfam" id="PF13439">
    <property type="entry name" value="Glyco_transf_4"/>
    <property type="match status" value="1"/>
</dbReference>
<proteinExistence type="predicted"/>
<feature type="domain" description="Glycosyl transferase family 1" evidence="1">
    <location>
        <begin position="201"/>
        <end position="346"/>
    </location>
</feature>
<sequence length="381" mass="43739">MHIMVVPSWYASPRNKVHGSFFKEQFQALQRSGEKISVAYNEIWPLTLLGRVNEKRRLSFNIEEDLRTYRYKDYNFFPKNPRMFKSFNKRMEKLYLEIVNKEGKVDLIHAHSAFWGGISAAYVAKKYNVPFILTEHTSLENSKYVKESYFKWIKYSYDSADKLIAVGNGLKKEMTKYTDNDIEVIHNLVDFSRTSVEEKIETSKEIKLFSLAYLVEGKGMDRLIRAFSEAFSEDNVTLTIGGDGEKRSELESLTRELGLEGRVTFLGAVGRDDVVKVMNEFDGFVLASEYETFGVVYIEAMALGKPVLGTKNGGAEDIIKDYNGIIVENKNHNALVEGLMNFVENINDFDNELIREKCISNYGEEVIIGKIKKIYKDVLSK</sequence>
<accession>A0ABR8PPS6</accession>
<evidence type="ECO:0000313" key="4">
    <source>
        <dbReference type="Proteomes" id="UP000627781"/>
    </source>
</evidence>
<feature type="domain" description="Glycosyltransferase subfamily 4-like N-terminal" evidence="2">
    <location>
        <begin position="69"/>
        <end position="193"/>
    </location>
</feature>
<dbReference type="InterPro" id="IPR001296">
    <property type="entry name" value="Glyco_trans_1"/>
</dbReference>
<dbReference type="Proteomes" id="UP000627781">
    <property type="component" value="Unassembled WGS sequence"/>
</dbReference>
<dbReference type="SUPFAM" id="SSF53756">
    <property type="entry name" value="UDP-Glycosyltransferase/glycogen phosphorylase"/>
    <property type="match status" value="1"/>
</dbReference>
<organism evidence="3 4">
    <name type="scientific">Clostridium cibarium</name>
    <dbReference type="NCBI Taxonomy" id="2762247"/>
    <lineage>
        <taxon>Bacteria</taxon>
        <taxon>Bacillati</taxon>
        <taxon>Bacillota</taxon>
        <taxon>Clostridia</taxon>
        <taxon>Eubacteriales</taxon>
        <taxon>Clostridiaceae</taxon>
        <taxon>Clostridium</taxon>
    </lineage>
</organism>
<evidence type="ECO:0000313" key="3">
    <source>
        <dbReference type="EMBL" id="MBD7910074.1"/>
    </source>
</evidence>
<dbReference type="InterPro" id="IPR050194">
    <property type="entry name" value="Glycosyltransferase_grp1"/>
</dbReference>
<dbReference type="InterPro" id="IPR028098">
    <property type="entry name" value="Glyco_trans_4-like_N"/>
</dbReference>
<reference evidence="3 4" key="1">
    <citation type="submission" date="2020-08" db="EMBL/GenBank/DDBJ databases">
        <title>A Genomic Blueprint of the Chicken Gut Microbiome.</title>
        <authorList>
            <person name="Gilroy R."/>
            <person name="Ravi A."/>
            <person name="Getino M."/>
            <person name="Pursley I."/>
            <person name="Horton D.L."/>
            <person name="Alikhan N.-F."/>
            <person name="Baker D."/>
            <person name="Gharbi K."/>
            <person name="Hall N."/>
            <person name="Watson M."/>
            <person name="Adriaenssens E.M."/>
            <person name="Foster-Nyarko E."/>
            <person name="Jarju S."/>
            <person name="Secka A."/>
            <person name="Antonio M."/>
            <person name="Oren A."/>
            <person name="Chaudhuri R."/>
            <person name="La Ragione R.M."/>
            <person name="Hildebrand F."/>
            <person name="Pallen M.J."/>
        </authorList>
    </citation>
    <scope>NUCLEOTIDE SEQUENCE [LARGE SCALE GENOMIC DNA]</scope>
    <source>
        <strain evidence="3 4">Sa3CVN1</strain>
    </source>
</reference>
<gene>
    <name evidence="3" type="ORF">H9661_01780</name>
</gene>
<protein>
    <submittedName>
        <fullName evidence="3">Glycosyltransferase</fullName>
    </submittedName>
</protein>
<dbReference type="Gene3D" id="3.40.50.2000">
    <property type="entry name" value="Glycogen Phosphorylase B"/>
    <property type="match status" value="2"/>
</dbReference>